<evidence type="ECO:0000259" key="2">
    <source>
        <dbReference type="Pfam" id="PF00793"/>
    </source>
</evidence>
<dbReference type="Pfam" id="PF00793">
    <property type="entry name" value="DAHP_synth_1"/>
    <property type="match status" value="1"/>
</dbReference>
<dbReference type="InterPro" id="IPR006268">
    <property type="entry name" value="DAHP_syn_2"/>
</dbReference>
<gene>
    <name evidence="3" type="primary">aroF</name>
    <name evidence="3" type="ORF">FKR81_03250</name>
</gene>
<protein>
    <submittedName>
        <fullName evidence="3">3-deoxy-7-phosphoheptulonate synthase</fullName>
        <ecNumber evidence="3">2.5.1.54</ecNumber>
    </submittedName>
</protein>
<feature type="domain" description="DAHP synthetase I/KDSA" evidence="2">
    <location>
        <begin position="90"/>
        <end position="319"/>
    </location>
</feature>
<reference evidence="3 4" key="1">
    <citation type="submission" date="2019-07" db="EMBL/GenBank/DDBJ databases">
        <title>Lentzea xizangensis sp. nov., isolated from Qinghai-Tibetan Plateau Soils.</title>
        <authorList>
            <person name="Huang J."/>
        </authorList>
    </citation>
    <scope>NUCLEOTIDE SEQUENCE [LARGE SCALE GENOMIC DNA]</scope>
    <source>
        <strain evidence="3 4">FXJ1.1311</strain>
    </source>
</reference>
<dbReference type="PANTHER" id="PTHR43018:SF1">
    <property type="entry name" value="PROTEIN AROA(G)"/>
    <property type="match status" value="1"/>
</dbReference>
<dbReference type="EC" id="2.5.1.54" evidence="3"/>
<dbReference type="EMBL" id="VOBR01000002">
    <property type="protein sequence ID" value="TWP53786.1"/>
    <property type="molecule type" value="Genomic_DNA"/>
</dbReference>
<dbReference type="InterPro" id="IPR052899">
    <property type="entry name" value="Class-I_DAHP_synthase"/>
</dbReference>
<proteinExistence type="predicted"/>
<dbReference type="PANTHER" id="PTHR43018">
    <property type="entry name" value="PHOSPHO-2-DEHYDRO-3-DEOXYHEPTONATE ALDOLASE"/>
    <property type="match status" value="1"/>
</dbReference>
<organism evidence="3 4">
    <name type="scientific">Lentzea tibetensis</name>
    <dbReference type="NCBI Taxonomy" id="2591470"/>
    <lineage>
        <taxon>Bacteria</taxon>
        <taxon>Bacillati</taxon>
        <taxon>Actinomycetota</taxon>
        <taxon>Actinomycetes</taxon>
        <taxon>Pseudonocardiales</taxon>
        <taxon>Pseudonocardiaceae</taxon>
        <taxon>Lentzea</taxon>
    </lineage>
</organism>
<keyword evidence="4" id="KW-1185">Reference proteome</keyword>
<dbReference type="NCBIfam" id="NF006421">
    <property type="entry name" value="PRK08673.1"/>
    <property type="match status" value="1"/>
</dbReference>
<dbReference type="NCBIfam" id="TIGR01361">
    <property type="entry name" value="DAHP_synth_Bsub"/>
    <property type="match status" value="1"/>
</dbReference>
<sequence>MIVIMLSEACAPVDRRRIIDLVQFAGTGLRVHTPALLSLSGNRDEIAALLADEPCVLDVAKLPAAYPRSARLAGRPAVTPVPLGSAEIGGPSFTVIAGPCSVENRSQLLTIASAVRASGADALRAGAFKPRTSPYSFHGLGVPGLRLIAEARELTGLPVVTEVVDVRDLDVVAESVDMIQIGARNMQNYTLLREAGRTRVPVLLKRGLAATVDELLLASEYLLDGGNTQVVLCERGIRTFETSYRFTLDLAAVTVLKERTHLPVIVDPSHAAGARGRVVPLALAAAAVGADGIIVESHHDPASALCDGAQALPVEELPDLMRRLEHACAAAGRTTRTGAPLTATPGR</sequence>
<evidence type="ECO:0000313" key="4">
    <source>
        <dbReference type="Proteomes" id="UP000316639"/>
    </source>
</evidence>
<dbReference type="InterPro" id="IPR013785">
    <property type="entry name" value="Aldolase_TIM"/>
</dbReference>
<dbReference type="NCBIfam" id="NF009239">
    <property type="entry name" value="PRK12595.1"/>
    <property type="match status" value="1"/>
</dbReference>
<accession>A0A563F1C0</accession>
<dbReference type="Gene3D" id="3.20.20.70">
    <property type="entry name" value="Aldolase class I"/>
    <property type="match status" value="1"/>
</dbReference>
<evidence type="ECO:0000256" key="1">
    <source>
        <dbReference type="ARBA" id="ARBA00022679"/>
    </source>
</evidence>
<name>A0A563F1C0_9PSEU</name>
<dbReference type="GO" id="GO:0003849">
    <property type="term" value="F:3-deoxy-7-phosphoheptulonate synthase activity"/>
    <property type="evidence" value="ECO:0007669"/>
    <property type="project" value="UniProtKB-EC"/>
</dbReference>
<comment type="caution">
    <text evidence="3">The sequence shown here is derived from an EMBL/GenBank/DDBJ whole genome shotgun (WGS) entry which is preliminary data.</text>
</comment>
<dbReference type="AlphaFoldDB" id="A0A563F1C0"/>
<dbReference type="InterPro" id="IPR006218">
    <property type="entry name" value="DAHP1/KDSA"/>
</dbReference>
<dbReference type="RefSeq" id="WP_146349382.1">
    <property type="nucleotide sequence ID" value="NZ_VOBR01000002.1"/>
</dbReference>
<dbReference type="GO" id="GO:0016832">
    <property type="term" value="F:aldehyde-lyase activity"/>
    <property type="evidence" value="ECO:0007669"/>
    <property type="project" value="InterPro"/>
</dbReference>
<dbReference type="SUPFAM" id="SSF51569">
    <property type="entry name" value="Aldolase"/>
    <property type="match status" value="1"/>
</dbReference>
<dbReference type="OrthoDB" id="9802281at2"/>
<dbReference type="Proteomes" id="UP000316639">
    <property type="component" value="Unassembled WGS sequence"/>
</dbReference>
<keyword evidence="1 3" id="KW-0808">Transferase</keyword>
<evidence type="ECO:0000313" key="3">
    <source>
        <dbReference type="EMBL" id="TWP53786.1"/>
    </source>
</evidence>
<dbReference type="GO" id="GO:0009073">
    <property type="term" value="P:aromatic amino acid family biosynthetic process"/>
    <property type="evidence" value="ECO:0007669"/>
    <property type="project" value="InterPro"/>
</dbReference>